<dbReference type="EMBL" id="CABBMN010000025">
    <property type="protein sequence ID" value="VSC34469.1"/>
    <property type="molecule type" value="Genomic_DNA"/>
</dbReference>
<evidence type="ECO:0000313" key="4">
    <source>
        <dbReference type="Proteomes" id="UP000311674"/>
    </source>
</evidence>
<dbReference type="Proteomes" id="UP000311674">
    <property type="component" value="Unassembled WGS sequence"/>
</dbReference>
<evidence type="ECO:0000313" key="1">
    <source>
        <dbReference type="EMBL" id="CKJ31929.1"/>
    </source>
</evidence>
<dbReference type="EMBL" id="CMWB01000055">
    <property type="protein sequence ID" value="CKJ31929.1"/>
    <property type="molecule type" value="Genomic_DNA"/>
</dbReference>
<protein>
    <submittedName>
        <fullName evidence="2">Lmo0466 protein</fullName>
    </submittedName>
</protein>
<sequence>MANNRKTETLGVSYLSTFIDKHELLQSYFESNDKTPVWDGEIHVLKSTSEKKEEIFGKVPVQIKATRQKMNALKSFSLNISDLELYKSNGVLTPKS</sequence>
<name>A0A064C0Y6_STREE</name>
<organism evidence="1 3">
    <name type="scientific">Streptococcus pneumoniae</name>
    <dbReference type="NCBI Taxonomy" id="1313"/>
    <lineage>
        <taxon>Bacteria</taxon>
        <taxon>Bacillati</taxon>
        <taxon>Bacillota</taxon>
        <taxon>Bacilli</taxon>
        <taxon>Lactobacillales</taxon>
        <taxon>Streptococcaceae</taxon>
        <taxon>Streptococcus</taxon>
    </lineage>
</organism>
<dbReference type="AlphaFoldDB" id="A0A064C0Y6"/>
<accession>A0A064C0Y6</accession>
<proteinExistence type="predicted"/>
<evidence type="ECO:0000313" key="2">
    <source>
        <dbReference type="EMBL" id="VSC34469.1"/>
    </source>
</evidence>
<reference evidence="2 4" key="2">
    <citation type="submission" date="2019-04" db="EMBL/GenBank/DDBJ databases">
        <authorList>
            <consortium name="Pathogen Informatics"/>
        </authorList>
    </citation>
    <scope>NUCLEOTIDE SEQUENCE [LARGE SCALE GENOMIC DNA]</scope>
    <source>
        <strain evidence="2 4">GPSC148</strain>
    </source>
</reference>
<evidence type="ECO:0000313" key="3">
    <source>
        <dbReference type="Proteomes" id="UP000045541"/>
    </source>
</evidence>
<reference evidence="1 3" key="1">
    <citation type="submission" date="2015-03" db="EMBL/GenBank/DDBJ databases">
        <authorList>
            <consortium name="Pathogen Informatics"/>
            <person name="Murphy D."/>
        </authorList>
    </citation>
    <scope>NUCLEOTIDE SEQUENCE [LARGE SCALE GENOMIC DNA]</scope>
    <source>
        <strain evidence="1 3">0310</strain>
    </source>
</reference>
<gene>
    <name evidence="1" type="ORF">ERS096071_02037</name>
    <name evidence="2" type="ORF">SAMEA3390019_02165</name>
</gene>
<dbReference type="Proteomes" id="UP000045541">
    <property type="component" value="Unassembled WGS sequence"/>
</dbReference>